<dbReference type="GO" id="GO:0003677">
    <property type="term" value="F:DNA binding"/>
    <property type="evidence" value="ECO:0007669"/>
    <property type="project" value="InterPro"/>
</dbReference>
<reference evidence="4" key="1">
    <citation type="submission" date="2016-02" db="EMBL/GenBank/DDBJ databases">
        <authorList>
            <person name="Dunlap C."/>
        </authorList>
    </citation>
    <scope>NUCLEOTIDE SEQUENCE [LARGE SCALE GENOMIC DNA]</scope>
    <source>
        <strain evidence="4">NRRL B-41092</strain>
    </source>
</reference>
<dbReference type="CDD" id="cd01192">
    <property type="entry name" value="INT_C_like_3"/>
    <property type="match status" value="1"/>
</dbReference>
<evidence type="ECO:0000259" key="2">
    <source>
        <dbReference type="PROSITE" id="PS51898"/>
    </source>
</evidence>
<keyword evidence="4" id="KW-1185">Reference proteome</keyword>
<dbReference type="AlphaFoldDB" id="A0A150F9U0"/>
<keyword evidence="1" id="KW-0233">DNA recombination</keyword>
<comment type="caution">
    <text evidence="3">The sequence shown here is derived from an EMBL/GenBank/DDBJ whole genome shotgun (WGS) entry which is preliminary data.</text>
</comment>
<accession>A0A150F9U0</accession>
<dbReference type="SUPFAM" id="SSF56349">
    <property type="entry name" value="DNA breaking-rejoining enzymes"/>
    <property type="match status" value="1"/>
</dbReference>
<dbReference type="InterPro" id="IPR050090">
    <property type="entry name" value="Tyrosine_recombinase_XerCD"/>
</dbReference>
<dbReference type="RefSeq" id="WP_061521149.1">
    <property type="nucleotide sequence ID" value="NZ_JARLZY010000005.1"/>
</dbReference>
<evidence type="ECO:0000313" key="3">
    <source>
        <dbReference type="EMBL" id="KXZ21789.1"/>
    </source>
</evidence>
<dbReference type="PANTHER" id="PTHR30349:SF82">
    <property type="entry name" value="INTEGRASE_RECOMBINASE YOEC-RELATED"/>
    <property type="match status" value="1"/>
</dbReference>
<dbReference type="PROSITE" id="PS51898">
    <property type="entry name" value="TYR_RECOMBINASE"/>
    <property type="match status" value="1"/>
</dbReference>
<feature type="domain" description="Tyr recombinase" evidence="2">
    <location>
        <begin position="1"/>
        <end position="176"/>
    </location>
</feature>
<dbReference type="GO" id="GO:0006310">
    <property type="term" value="P:DNA recombination"/>
    <property type="evidence" value="ECO:0007669"/>
    <property type="project" value="UniProtKB-KW"/>
</dbReference>
<sequence length="180" mass="21357">MNFVQPIRDLDQIYYIKKYLKERSERNHLLFVAGINSGLRISDLRFLRVRDVKRMYIDLREQKTSKQKRIKINKALRKAFAGYIKDKDDQEFLFKSREGLNKPISRSMAYNILREAADYVGLDGIGTHTMRKTFGYWHYKKFKDVALLQEIFNHSSPDITLRYIGITQDTMDQTMDAFSL</sequence>
<dbReference type="InterPro" id="IPR011010">
    <property type="entry name" value="DNA_brk_join_enz"/>
</dbReference>
<dbReference type="EMBL" id="LSBA01000006">
    <property type="protein sequence ID" value="KXZ21789.1"/>
    <property type="molecule type" value="Genomic_DNA"/>
</dbReference>
<dbReference type="InterPro" id="IPR002104">
    <property type="entry name" value="Integrase_catalytic"/>
</dbReference>
<evidence type="ECO:0000256" key="1">
    <source>
        <dbReference type="ARBA" id="ARBA00023172"/>
    </source>
</evidence>
<evidence type="ECO:0000313" key="4">
    <source>
        <dbReference type="Proteomes" id="UP000075430"/>
    </source>
</evidence>
<name>A0A150F9U0_9BACI</name>
<dbReference type="Gene3D" id="1.10.443.10">
    <property type="entry name" value="Intergrase catalytic core"/>
    <property type="match status" value="1"/>
</dbReference>
<dbReference type="Pfam" id="PF00589">
    <property type="entry name" value="Phage_integrase"/>
    <property type="match status" value="1"/>
</dbReference>
<organism evidence="3 4">
    <name type="scientific">Bacillus nakamurai</name>
    <dbReference type="NCBI Taxonomy" id="1793963"/>
    <lineage>
        <taxon>Bacteria</taxon>
        <taxon>Bacillati</taxon>
        <taxon>Bacillota</taxon>
        <taxon>Bacilli</taxon>
        <taxon>Bacillales</taxon>
        <taxon>Bacillaceae</taxon>
        <taxon>Bacillus</taxon>
    </lineage>
</organism>
<dbReference type="OrthoDB" id="9788852at2"/>
<gene>
    <name evidence="3" type="ORF">AXI58_12670</name>
</gene>
<dbReference type="STRING" id="1793963.AXI58_12670"/>
<dbReference type="Proteomes" id="UP000075430">
    <property type="component" value="Unassembled WGS sequence"/>
</dbReference>
<dbReference type="GO" id="GO:0015074">
    <property type="term" value="P:DNA integration"/>
    <property type="evidence" value="ECO:0007669"/>
    <property type="project" value="InterPro"/>
</dbReference>
<dbReference type="InterPro" id="IPR013762">
    <property type="entry name" value="Integrase-like_cat_sf"/>
</dbReference>
<proteinExistence type="predicted"/>
<protein>
    <submittedName>
        <fullName evidence="3">Integrase</fullName>
    </submittedName>
</protein>
<dbReference type="PANTHER" id="PTHR30349">
    <property type="entry name" value="PHAGE INTEGRASE-RELATED"/>
    <property type="match status" value="1"/>
</dbReference>